<sequence>MCRATRREYYGPHRPSTDVFKPAQRGSCPIKQLPLSDDQYLACTMVLDSWYLIRFHSRLDTERKATASSITWCRQVHLRATDCRLLLLALLNDITPFSIRVSITALISGAAGTTAVSLTELLTEKSRWVVRKLSTNRFQNISHVCYKSSMGVRQPLIKEHIITDNPSLRQYIMEKRFCAKSRASMNVVFYLIAYVLNTAAVLAPTILLQ</sequence>
<reference evidence="4" key="1">
    <citation type="submission" date="2016-06" db="UniProtKB">
        <authorList>
            <consortium name="WormBaseParasite"/>
        </authorList>
    </citation>
    <scope>IDENTIFICATION</scope>
</reference>
<evidence type="ECO:0000313" key="2">
    <source>
        <dbReference type="EMBL" id="VDO98341.1"/>
    </source>
</evidence>
<evidence type="ECO:0000313" key="4">
    <source>
        <dbReference type="WBParaSite" id="SBAD_0000275201-mRNA-1"/>
    </source>
</evidence>
<dbReference type="WBParaSite" id="SBAD_0000275201-mRNA-1">
    <property type="protein sequence ID" value="SBAD_0000275201-mRNA-1"/>
    <property type="gene ID" value="SBAD_0000275201"/>
</dbReference>
<proteinExistence type="predicted"/>
<accession>A0A183IG78</accession>
<dbReference type="OrthoDB" id="5914131at2759"/>
<name>A0A183IG78_9BILA</name>
<dbReference type="AlphaFoldDB" id="A0A183IG78"/>
<dbReference type="EMBL" id="UZAM01007323">
    <property type="protein sequence ID" value="VDO98341.1"/>
    <property type="molecule type" value="Genomic_DNA"/>
</dbReference>
<keyword evidence="3" id="KW-1185">Reference proteome</keyword>
<evidence type="ECO:0000256" key="1">
    <source>
        <dbReference type="SAM" id="Phobius"/>
    </source>
</evidence>
<organism evidence="4">
    <name type="scientific">Soboliphyme baturini</name>
    <dbReference type="NCBI Taxonomy" id="241478"/>
    <lineage>
        <taxon>Eukaryota</taxon>
        <taxon>Metazoa</taxon>
        <taxon>Ecdysozoa</taxon>
        <taxon>Nematoda</taxon>
        <taxon>Enoplea</taxon>
        <taxon>Dorylaimia</taxon>
        <taxon>Dioctophymatida</taxon>
        <taxon>Dioctophymatoidea</taxon>
        <taxon>Soboliphymatidae</taxon>
        <taxon>Soboliphyme</taxon>
    </lineage>
</organism>
<reference evidence="2 3" key="2">
    <citation type="submission" date="2018-11" db="EMBL/GenBank/DDBJ databases">
        <authorList>
            <consortium name="Pathogen Informatics"/>
        </authorList>
    </citation>
    <scope>NUCLEOTIDE SEQUENCE [LARGE SCALE GENOMIC DNA]</scope>
</reference>
<keyword evidence="1" id="KW-0472">Membrane</keyword>
<keyword evidence="1" id="KW-1133">Transmembrane helix</keyword>
<gene>
    <name evidence="2" type="ORF">SBAD_LOCUS2622</name>
</gene>
<feature type="transmembrane region" description="Helical" evidence="1">
    <location>
        <begin position="187"/>
        <end position="208"/>
    </location>
</feature>
<dbReference type="Proteomes" id="UP000270296">
    <property type="component" value="Unassembled WGS sequence"/>
</dbReference>
<protein>
    <submittedName>
        <fullName evidence="4">Neur_chan_memb domain-containing protein</fullName>
    </submittedName>
</protein>
<evidence type="ECO:0000313" key="3">
    <source>
        <dbReference type="Proteomes" id="UP000270296"/>
    </source>
</evidence>
<keyword evidence="1" id="KW-0812">Transmembrane</keyword>